<keyword evidence="2" id="KW-1185">Reference proteome</keyword>
<proteinExistence type="predicted"/>
<organism evidence="1 2">
    <name type="scientific">Desulfocucumis palustris</name>
    <dbReference type="NCBI Taxonomy" id="1898651"/>
    <lineage>
        <taxon>Bacteria</taxon>
        <taxon>Bacillati</taxon>
        <taxon>Bacillota</taxon>
        <taxon>Clostridia</taxon>
        <taxon>Eubacteriales</taxon>
        <taxon>Desulfocucumaceae</taxon>
        <taxon>Desulfocucumis</taxon>
    </lineage>
</organism>
<evidence type="ECO:0000313" key="1">
    <source>
        <dbReference type="EMBL" id="GBF33325.1"/>
    </source>
</evidence>
<reference evidence="2" key="1">
    <citation type="submission" date="2018-02" db="EMBL/GenBank/DDBJ databases">
        <title>Genome sequence of Desulfocucumis palustris strain NAW-5.</title>
        <authorList>
            <person name="Watanabe M."/>
            <person name="Kojima H."/>
            <person name="Fukui M."/>
        </authorList>
    </citation>
    <scope>NUCLEOTIDE SEQUENCE [LARGE SCALE GENOMIC DNA]</scope>
    <source>
        <strain evidence="2">NAW-5</strain>
    </source>
</reference>
<protein>
    <submittedName>
        <fullName evidence="1">Uncharacterized protein</fullName>
    </submittedName>
</protein>
<gene>
    <name evidence="1" type="ORF">DCCM_2424</name>
</gene>
<name>A0A2L2XAV7_9FIRM</name>
<dbReference type="RefSeq" id="WP_104371729.1">
    <property type="nucleotide sequence ID" value="NZ_BFAV01000092.1"/>
</dbReference>
<evidence type="ECO:0000313" key="2">
    <source>
        <dbReference type="Proteomes" id="UP000239549"/>
    </source>
</evidence>
<dbReference type="AlphaFoldDB" id="A0A2L2XAV7"/>
<dbReference type="Proteomes" id="UP000239549">
    <property type="component" value="Unassembled WGS sequence"/>
</dbReference>
<comment type="caution">
    <text evidence="1">The sequence shown here is derived from an EMBL/GenBank/DDBJ whole genome shotgun (WGS) entry which is preliminary data.</text>
</comment>
<accession>A0A2L2XAV7</accession>
<dbReference type="OrthoDB" id="48384at2"/>
<dbReference type="EMBL" id="BFAV01000092">
    <property type="protein sequence ID" value="GBF33325.1"/>
    <property type="molecule type" value="Genomic_DNA"/>
</dbReference>
<sequence>MKPVKLKDVIEKLELINDDLKSYYSKETGGIFSLSVDELRIAEDSEADDDFFVYPEWRRERRFGEKPADGLR</sequence>